<keyword evidence="9" id="KW-0812">Transmembrane</keyword>
<evidence type="ECO:0000256" key="2">
    <source>
        <dbReference type="ARBA" id="ARBA00004323"/>
    </source>
</evidence>
<dbReference type="EC" id="2.4.1.143" evidence="5"/>
<evidence type="ECO:0000256" key="20">
    <source>
        <dbReference type="ARBA" id="ARBA00032552"/>
    </source>
</evidence>
<keyword evidence="10 24" id="KW-0479">Metal-binding</keyword>
<dbReference type="UniPathway" id="UPA00378"/>
<dbReference type="InterPro" id="IPR029044">
    <property type="entry name" value="Nucleotide-diphossugar_trans"/>
</dbReference>
<dbReference type="WBParaSite" id="TMUE_2000007994.2">
    <property type="protein sequence ID" value="TMUE_2000007994.2"/>
    <property type="gene ID" value="WBGene00300113"/>
</dbReference>
<evidence type="ECO:0000256" key="1">
    <source>
        <dbReference type="ARBA" id="ARBA00001936"/>
    </source>
</evidence>
<comment type="subcellular location">
    <subcellularLocation>
        <location evidence="2">Golgi apparatus membrane</location>
        <topology evidence="2">Single-pass type II membrane protein</topology>
    </subcellularLocation>
</comment>
<keyword evidence="17 24" id="KW-0464">Manganese</keyword>
<comment type="cofactor">
    <cofactor evidence="1 24">
        <name>Mn(2+)</name>
        <dbReference type="ChEBI" id="CHEBI:29035"/>
    </cofactor>
</comment>
<dbReference type="GO" id="GO:0000139">
    <property type="term" value="C:Golgi membrane"/>
    <property type="evidence" value="ECO:0007669"/>
    <property type="project" value="UniProtKB-SubCell"/>
</dbReference>
<dbReference type="SUPFAM" id="SSF53448">
    <property type="entry name" value="Nucleotide-diphospho-sugar transferases"/>
    <property type="match status" value="1"/>
</dbReference>
<evidence type="ECO:0000256" key="6">
    <source>
        <dbReference type="ARBA" id="ARBA00014817"/>
    </source>
</evidence>
<evidence type="ECO:0000256" key="21">
    <source>
        <dbReference type="ARBA" id="ARBA00032915"/>
    </source>
</evidence>
<dbReference type="WBParaSite" id="TMUE_0000000352.5">
    <property type="protein sequence ID" value="TMUE_0000000352.5"/>
    <property type="gene ID" value="WBGene00296292"/>
</dbReference>
<evidence type="ECO:0000256" key="16">
    <source>
        <dbReference type="ARBA" id="ARBA00023180"/>
    </source>
</evidence>
<name>A0A5S6Q056_TRIMR</name>
<feature type="disulfide bond" evidence="25">
    <location>
        <begin position="398"/>
        <end position="407"/>
    </location>
</feature>
<keyword evidence="7" id="KW-0328">Glycosyltransferase</keyword>
<dbReference type="InterPro" id="IPR007754">
    <property type="entry name" value="GlcNAc_II"/>
</dbReference>
<feature type="disulfide bond" evidence="25">
    <location>
        <begin position="216"/>
        <end position="230"/>
    </location>
</feature>
<evidence type="ECO:0000313" key="27">
    <source>
        <dbReference type="WBParaSite" id="TMUE_0000000352.1"/>
    </source>
</evidence>
<evidence type="ECO:0000256" key="25">
    <source>
        <dbReference type="PIRSR" id="PIRSR607754-3"/>
    </source>
</evidence>
<dbReference type="STRING" id="70415.A0A5S6Q056"/>
<evidence type="ECO:0000256" key="14">
    <source>
        <dbReference type="ARBA" id="ARBA00023136"/>
    </source>
</evidence>
<evidence type="ECO:0000256" key="13">
    <source>
        <dbReference type="ARBA" id="ARBA00023034"/>
    </source>
</evidence>
<dbReference type="WBParaSite" id="TMUE_0000000352.3">
    <property type="protein sequence ID" value="TMUE_0000000352.3"/>
    <property type="gene ID" value="WBGene00296292"/>
</dbReference>
<evidence type="ECO:0000256" key="23">
    <source>
        <dbReference type="PIRSR" id="PIRSR607754-1"/>
    </source>
</evidence>
<evidence type="ECO:0000256" key="7">
    <source>
        <dbReference type="ARBA" id="ARBA00022676"/>
    </source>
</evidence>
<dbReference type="Pfam" id="PF05060">
    <property type="entry name" value="MGAT2"/>
    <property type="match status" value="1"/>
</dbReference>
<dbReference type="WBParaSite" id="TMUE_0000000352.1">
    <property type="protein sequence ID" value="TMUE_0000000352.1"/>
    <property type="gene ID" value="WBGene00296292"/>
</dbReference>
<feature type="disulfide bond" evidence="25">
    <location>
        <begin position="303"/>
        <end position="306"/>
    </location>
</feature>
<dbReference type="PANTHER" id="PTHR12871:SF0">
    <property type="entry name" value="ALPHA-1,6-MANNOSYL-GLYCOPROTEIN 2-BETA-N-ACETYLGLUCOSAMINYLTRANSFERASE"/>
    <property type="match status" value="1"/>
</dbReference>
<comment type="pathway">
    <text evidence="3">Protein modification; protein glycosylation.</text>
</comment>
<sequence length="470" mass="53535">MFTSRFILKVVKVVFTLCAAGILVVKIHRSQLSSTLLEPGGTTAPSQAGLQAFPSALRQTGANDITLANIGIAAHRPSQSGSTLVLFNQSARDNRIDYGYSALVAPSVDDIRRIVEDNNLNAEIFNEDKFGPASKASYVVVVQVHNRLRYLEKLVQSLELNPLINWVLLIFSHDYFSVELNQFVRSIKFCRVMQIFYPNSIQLSPASFPGRSPTDCAATMSVSQARAANCQIWQSPDRYGHYRNADLAQIKHHWWWKVNYVFDGIPSLRQYDGWVVFLEEDHYVSPDFLYSFNYFVEQLLSVCRSCHLITLGTYLRFQKGQVRWDEYAILPWFSSYHNMGMAFNRSTWDQIRQCAPTFCKYDDYNWDWSLLQVSNKCMKKRLTTLMLNGPRVFHIGDCGVHHKGKICTADSSADAVVVKLKSLQSQLFPKTFKQSPTGVVRRLPKQPKENGGWGDPRDHDLCLNSTFARS</sequence>
<keyword evidence="14" id="KW-0472">Membrane</keyword>
<proteinExistence type="inferred from homology"/>
<evidence type="ECO:0000256" key="18">
    <source>
        <dbReference type="ARBA" id="ARBA00029663"/>
    </source>
</evidence>
<feature type="disulfide bond" evidence="25">
    <location>
        <begin position="359"/>
        <end position="462"/>
    </location>
</feature>
<evidence type="ECO:0000256" key="5">
    <source>
        <dbReference type="ARBA" id="ARBA00012613"/>
    </source>
</evidence>
<accession>A0A5S6Q056</accession>
<dbReference type="GO" id="GO:0006487">
    <property type="term" value="P:protein N-linked glycosylation"/>
    <property type="evidence" value="ECO:0007669"/>
    <property type="project" value="TreeGrafter"/>
</dbReference>
<evidence type="ECO:0000256" key="17">
    <source>
        <dbReference type="ARBA" id="ARBA00023211"/>
    </source>
</evidence>
<dbReference type="AlphaFoldDB" id="A0A5S6Q056"/>
<evidence type="ECO:0000256" key="24">
    <source>
        <dbReference type="PIRSR" id="PIRSR607754-2"/>
    </source>
</evidence>
<evidence type="ECO:0000313" key="26">
    <source>
        <dbReference type="Proteomes" id="UP000046395"/>
    </source>
</evidence>
<evidence type="ECO:0000256" key="11">
    <source>
        <dbReference type="ARBA" id="ARBA00022968"/>
    </source>
</evidence>
<feature type="binding site" evidence="23">
    <location>
        <begin position="249"/>
        <end position="253"/>
    </location>
    <ligand>
        <name>substrate</name>
    </ligand>
</feature>
<feature type="binding site" evidence="24">
    <location>
        <position position="281"/>
    </location>
    <ligand>
        <name>Mn(2+)</name>
        <dbReference type="ChEBI" id="CHEBI:29035"/>
    </ligand>
</feature>
<feature type="binding site" evidence="23">
    <location>
        <begin position="143"/>
        <end position="147"/>
    </location>
    <ligand>
        <name>substrate</name>
    </ligand>
</feature>
<dbReference type="WBParaSite" id="TMUE_0000000352.2">
    <property type="protein sequence ID" value="TMUE_0000000352.2"/>
    <property type="gene ID" value="WBGene00296292"/>
</dbReference>
<evidence type="ECO:0000256" key="9">
    <source>
        <dbReference type="ARBA" id="ARBA00022692"/>
    </source>
</evidence>
<keyword evidence="11" id="KW-0735">Signal-anchor</keyword>
<dbReference type="GO" id="GO:0046872">
    <property type="term" value="F:metal ion binding"/>
    <property type="evidence" value="ECO:0007669"/>
    <property type="project" value="UniProtKB-KW"/>
</dbReference>
<keyword evidence="26" id="KW-1185">Reference proteome</keyword>
<dbReference type="WBParaSite" id="TMUE_0000000352.4">
    <property type="protein sequence ID" value="TMUE_0000000352.4"/>
    <property type="gene ID" value="WBGene00296292"/>
</dbReference>
<evidence type="ECO:0000256" key="12">
    <source>
        <dbReference type="ARBA" id="ARBA00022989"/>
    </source>
</evidence>
<keyword evidence="13" id="KW-0333">Golgi apparatus</keyword>
<feature type="disulfide bond" evidence="25">
    <location>
        <begin position="354"/>
        <end position="377"/>
    </location>
</feature>
<evidence type="ECO:0000313" key="28">
    <source>
        <dbReference type="WBParaSite" id="TMUE_2000007994.1"/>
    </source>
</evidence>
<keyword evidence="12" id="KW-1133">Transmembrane helix</keyword>
<evidence type="ECO:0000256" key="8">
    <source>
        <dbReference type="ARBA" id="ARBA00022679"/>
    </source>
</evidence>
<dbReference type="PANTHER" id="PTHR12871">
    <property type="entry name" value="BETA-1,2-N-ACETYLGLUCOSAMINYLTRANSFERASE II"/>
    <property type="match status" value="1"/>
</dbReference>
<dbReference type="WBParaSite" id="TMUE_2000007994.3">
    <property type="protein sequence ID" value="TMUE_2000007994.3"/>
    <property type="gene ID" value="WBGene00300113"/>
</dbReference>
<reference evidence="26" key="1">
    <citation type="submission" date="2013-11" db="EMBL/GenBank/DDBJ databases">
        <authorList>
            <person name="Aslett M."/>
        </authorList>
    </citation>
    <scope>NUCLEOTIDE SEQUENCE [LARGE SCALE GENOMIC DNA]</scope>
    <source>
        <strain evidence="26">Edinburgh</strain>
    </source>
</reference>
<evidence type="ECO:0000256" key="19">
    <source>
        <dbReference type="ARBA" id="ARBA00031203"/>
    </source>
</evidence>
<feature type="binding site" evidence="23">
    <location>
        <position position="174"/>
    </location>
    <ligand>
        <name>substrate</name>
    </ligand>
</feature>
<organism evidence="26 27">
    <name type="scientific">Trichuris muris</name>
    <name type="common">Mouse whipworm</name>
    <dbReference type="NCBI Taxonomy" id="70415"/>
    <lineage>
        <taxon>Eukaryota</taxon>
        <taxon>Metazoa</taxon>
        <taxon>Ecdysozoa</taxon>
        <taxon>Nematoda</taxon>
        <taxon>Enoplea</taxon>
        <taxon>Dorylaimia</taxon>
        <taxon>Trichinellida</taxon>
        <taxon>Trichuridae</taxon>
        <taxon>Trichuris</taxon>
    </lineage>
</organism>
<reference evidence="27 28" key="3">
    <citation type="submission" date="2019-12" db="UniProtKB">
        <authorList>
            <consortium name="WormBaseParasite"/>
        </authorList>
    </citation>
    <scope>IDENTIFICATION</scope>
</reference>
<keyword evidence="16" id="KW-0325">Glycoprotein</keyword>
<evidence type="ECO:0000256" key="10">
    <source>
        <dbReference type="ARBA" id="ARBA00022723"/>
    </source>
</evidence>
<keyword evidence="15 25" id="KW-1015">Disulfide bond</keyword>
<dbReference type="GO" id="GO:0008455">
    <property type="term" value="F:alpha-1,6-mannosylglycoprotein 2-beta-N-acetylglucosaminyltransferase activity"/>
    <property type="evidence" value="ECO:0007669"/>
    <property type="project" value="UniProtKB-EC"/>
</dbReference>
<comment type="catalytic activity">
    <reaction evidence="22">
        <text>an N(4)-{beta-D-GlcNAc-(1-&gt;2)-alpha-D-Man-(1-&gt;3)-[alpha-D-Man-(1-&gt;6)]-beta-D-Man-(1-&gt;4)-beta-D-GlcNAc-(1-&gt;4)-beta-D-GlcNAc}-L-asparaginyl-[protein] + UDP-N-acetyl-alpha-D-glucosamine = N(4)-{beta-D-GlcNAc-(1-&gt;2)-alpha-D-Man-(1-&gt;3)-[beta-D-GlcNAc-(1-&gt;2)-alpha-D-Man-(1-&gt;6)]-beta-D-Man-(1-&gt;4)-beta-D-GlcNAc-(1-&gt;4)-beta-D-GlcNAc}-L-asparaginyl-[protein] + UDP + H(+)</text>
        <dbReference type="Rhea" id="RHEA:12941"/>
        <dbReference type="Rhea" id="RHEA-COMP:13526"/>
        <dbReference type="Rhea" id="RHEA-COMP:14369"/>
        <dbReference type="ChEBI" id="CHEBI:15378"/>
        <dbReference type="ChEBI" id="CHEBI:57705"/>
        <dbReference type="ChEBI" id="CHEBI:58223"/>
        <dbReference type="ChEBI" id="CHEBI:60615"/>
        <dbReference type="ChEBI" id="CHEBI:60651"/>
        <dbReference type="EC" id="2.4.1.143"/>
    </reaction>
</comment>
<evidence type="ECO:0000256" key="15">
    <source>
        <dbReference type="ARBA" id="ARBA00023157"/>
    </source>
</evidence>
<evidence type="ECO:0000256" key="22">
    <source>
        <dbReference type="ARBA" id="ARBA00093257"/>
    </source>
</evidence>
<protein>
    <recommendedName>
        <fullName evidence="6">Alpha-1,6-mannosyl-glycoprotein 2-beta-N-acetylglucosaminyltransferase</fullName>
        <ecNumber evidence="5">2.4.1.143</ecNumber>
    </recommendedName>
    <alternativeName>
        <fullName evidence="21">Beta-1,2-N-acetylglucosaminyltransferase II</fullName>
    </alternativeName>
    <alternativeName>
        <fullName evidence="20">GlcNAc-T II</fullName>
    </alternativeName>
    <alternativeName>
        <fullName evidence="19">Mannoside acetylglucosaminyltransferase 2</fullName>
    </alternativeName>
    <alternativeName>
        <fullName evidence="18">N-glycosyl-oligosaccharide-glycoprotein N-acetylglucosaminyltransferase II</fullName>
    </alternativeName>
</protein>
<dbReference type="Proteomes" id="UP000046395">
    <property type="component" value="Unassembled WGS sequence"/>
</dbReference>
<comment type="similarity">
    <text evidence="4">Belongs to the glycosyltransferase 16 (GT16) protein family.</text>
</comment>
<dbReference type="WBParaSite" id="TMUE_2000007994.1">
    <property type="protein sequence ID" value="TMUE_2000007994.1"/>
    <property type="gene ID" value="WBGene00300113"/>
</dbReference>
<reference evidence="26" key="2">
    <citation type="submission" date="2014-03" db="EMBL/GenBank/DDBJ databases">
        <title>The whipworm genome and dual-species transcriptomics of an intimate host-pathogen interaction.</title>
        <authorList>
            <person name="Foth B.J."/>
            <person name="Tsai I.J."/>
            <person name="Reid A.J."/>
            <person name="Bancroft A.J."/>
            <person name="Nichol S."/>
            <person name="Tracey A."/>
            <person name="Holroyd N."/>
            <person name="Cotton J.A."/>
            <person name="Stanley E.J."/>
            <person name="Zarowiecki M."/>
            <person name="Liu J.Z."/>
            <person name="Huckvale T."/>
            <person name="Cooper P.J."/>
            <person name="Grencis R.K."/>
            <person name="Berriman M."/>
        </authorList>
    </citation>
    <scope>NUCLEOTIDE SEQUENCE [LARGE SCALE GENOMIC DNA]</scope>
    <source>
        <strain evidence="26">Edinburgh</strain>
    </source>
</reference>
<evidence type="ECO:0000256" key="4">
    <source>
        <dbReference type="ARBA" id="ARBA00011011"/>
    </source>
</evidence>
<dbReference type="GO" id="GO:0009312">
    <property type="term" value="P:oligosaccharide biosynthetic process"/>
    <property type="evidence" value="ECO:0007669"/>
    <property type="project" value="InterPro"/>
</dbReference>
<feature type="binding site" evidence="24">
    <location>
        <position position="394"/>
    </location>
    <ligand>
        <name>Mn(2+)</name>
        <dbReference type="ChEBI" id="CHEBI:29035"/>
    </ligand>
</feature>
<dbReference type="GO" id="GO:0005795">
    <property type="term" value="C:Golgi stack"/>
    <property type="evidence" value="ECO:0007669"/>
    <property type="project" value="InterPro"/>
</dbReference>
<dbReference type="Gene3D" id="3.90.550.10">
    <property type="entry name" value="Spore Coat Polysaccharide Biosynthesis Protein SpsA, Chain A"/>
    <property type="match status" value="1"/>
</dbReference>
<evidence type="ECO:0000256" key="3">
    <source>
        <dbReference type="ARBA" id="ARBA00004922"/>
    </source>
</evidence>
<keyword evidence="8" id="KW-0808">Transferase</keyword>